<gene>
    <name evidence="1" type="ORF">AV942_20515</name>
</gene>
<geneLocation type="plasmid" evidence="1 2">
    <name>pAMEDUM8_300</name>
</geneLocation>
<accession>A0AAC9F7R9</accession>
<dbReference type="Proteomes" id="UP000061468">
    <property type="component" value="Plasmid pAMEDUM8_300"/>
</dbReference>
<dbReference type="AlphaFoldDB" id="A0AAC9F7R9"/>
<evidence type="ECO:0000313" key="2">
    <source>
        <dbReference type="Proteomes" id="UP000061468"/>
    </source>
</evidence>
<name>A0AAC9F7R9_9ALTE</name>
<sequence>MRNCCFPFKTYFIVFKEQKKCQMGTVKTDFRKTIQSVSLSRNQLSDLFNISDLYKINKK</sequence>
<organism evidence="1 2">
    <name type="scientific">Alteromonas mediterranea</name>
    <dbReference type="NCBI Taxonomy" id="314275"/>
    <lineage>
        <taxon>Bacteria</taxon>
        <taxon>Pseudomonadati</taxon>
        <taxon>Pseudomonadota</taxon>
        <taxon>Gammaproteobacteria</taxon>
        <taxon>Alteromonadales</taxon>
        <taxon>Alteromonadaceae</taxon>
        <taxon>Alteromonas/Salinimonas group</taxon>
        <taxon>Alteromonas</taxon>
    </lineage>
</organism>
<evidence type="ECO:0000313" key="1">
    <source>
        <dbReference type="EMBL" id="AMJ80770.1"/>
    </source>
</evidence>
<proteinExistence type="predicted"/>
<reference evidence="1 2" key="1">
    <citation type="submission" date="2015-12" db="EMBL/GenBank/DDBJ databases">
        <title>Intraspecies pangenome expansion in the marine bacterium Alteromonas.</title>
        <authorList>
            <person name="Lopez-Perez M."/>
            <person name="Rodriguez-Valera F."/>
        </authorList>
    </citation>
    <scope>NUCLEOTIDE SEQUENCE [LARGE SCALE GENOMIC DNA]</scope>
    <source>
        <strain evidence="1 2">UM8</strain>
        <plasmid evidence="1 2">pAMEDUM8_300</plasmid>
    </source>
</reference>
<keyword evidence="1" id="KW-0614">Plasmid</keyword>
<protein>
    <submittedName>
        <fullName evidence="1">Uncharacterized protein</fullName>
    </submittedName>
</protein>
<dbReference type="EMBL" id="CP013929">
    <property type="protein sequence ID" value="AMJ80770.1"/>
    <property type="molecule type" value="Genomic_DNA"/>
</dbReference>